<proteinExistence type="predicted"/>
<evidence type="ECO:0000313" key="2">
    <source>
        <dbReference type="Proteomes" id="UP000253529"/>
    </source>
</evidence>
<protein>
    <submittedName>
        <fullName evidence="1">Uncharacterized protein</fullName>
    </submittedName>
</protein>
<dbReference type="Proteomes" id="UP000253529">
    <property type="component" value="Unassembled WGS sequence"/>
</dbReference>
<evidence type="ECO:0000313" key="1">
    <source>
        <dbReference type="EMBL" id="RBP08597.1"/>
    </source>
</evidence>
<dbReference type="AlphaFoldDB" id="A0A366F1X8"/>
<reference evidence="1 2" key="1">
    <citation type="submission" date="2018-06" db="EMBL/GenBank/DDBJ databases">
        <title>Genomic Encyclopedia of Type Strains, Phase IV (KMG-IV): sequencing the most valuable type-strain genomes for metagenomic binning, comparative biology and taxonomic classification.</title>
        <authorList>
            <person name="Goeker M."/>
        </authorList>
    </citation>
    <scope>NUCLEOTIDE SEQUENCE [LARGE SCALE GENOMIC DNA]</scope>
    <source>
        <strain evidence="1 2">DSM 24875</strain>
    </source>
</reference>
<dbReference type="EMBL" id="QNRK01000025">
    <property type="protein sequence ID" value="RBP08597.1"/>
    <property type="molecule type" value="Genomic_DNA"/>
</dbReference>
<gene>
    <name evidence="1" type="ORF">DFR50_12579</name>
</gene>
<organism evidence="1 2">
    <name type="scientific">Roseiarcus fermentans</name>
    <dbReference type="NCBI Taxonomy" id="1473586"/>
    <lineage>
        <taxon>Bacteria</taxon>
        <taxon>Pseudomonadati</taxon>
        <taxon>Pseudomonadota</taxon>
        <taxon>Alphaproteobacteria</taxon>
        <taxon>Hyphomicrobiales</taxon>
        <taxon>Roseiarcaceae</taxon>
        <taxon>Roseiarcus</taxon>
    </lineage>
</organism>
<accession>A0A366F1X8</accession>
<keyword evidence="2" id="KW-1185">Reference proteome</keyword>
<sequence>MDNAAADKCKDINPARRTTGLINVRDRQNELYGPPSRGRKGANIEFQNRAIFEIANRAHNPKEAQKKRMASLEFSDACRISSIKFCAIGMLN</sequence>
<comment type="caution">
    <text evidence="1">The sequence shown here is derived from an EMBL/GenBank/DDBJ whole genome shotgun (WGS) entry which is preliminary data.</text>
</comment>
<name>A0A366F1X8_9HYPH</name>